<dbReference type="EMBL" id="JAGDEL010000001">
    <property type="protein sequence ID" value="MBO1510216.1"/>
    <property type="molecule type" value="Genomic_DNA"/>
</dbReference>
<evidence type="ECO:0000313" key="2">
    <source>
        <dbReference type="Proteomes" id="UP000663981"/>
    </source>
</evidence>
<proteinExistence type="predicted"/>
<reference evidence="1 2" key="1">
    <citation type="submission" date="2021-03" db="EMBL/GenBank/DDBJ databases">
        <title>Whole genome sequence of Metabacillus bambusae BG109.</title>
        <authorList>
            <person name="Jeong J.W."/>
        </authorList>
    </citation>
    <scope>NUCLEOTIDE SEQUENCE [LARGE SCALE GENOMIC DNA]</scope>
    <source>
        <strain evidence="1 2">BG109</strain>
    </source>
</reference>
<gene>
    <name evidence="1" type="ORF">I7822_00710</name>
</gene>
<comment type="caution">
    <text evidence="1">The sequence shown here is derived from an EMBL/GenBank/DDBJ whole genome shotgun (WGS) entry which is preliminary data.</text>
</comment>
<sequence>MKIEVCSNIEIPFCYIGKAYLEEAITKRKIYFISTFRKLTLDRNEERI</sequence>
<dbReference type="RefSeq" id="WP_207974890.1">
    <property type="nucleotide sequence ID" value="NZ_JAGDEL010000001.1"/>
</dbReference>
<evidence type="ECO:0000313" key="1">
    <source>
        <dbReference type="EMBL" id="MBO1510216.1"/>
    </source>
</evidence>
<organism evidence="1 2">
    <name type="scientific">Metabacillus bambusae</name>
    <dbReference type="NCBI Taxonomy" id="2795218"/>
    <lineage>
        <taxon>Bacteria</taxon>
        <taxon>Bacillati</taxon>
        <taxon>Bacillota</taxon>
        <taxon>Bacilli</taxon>
        <taxon>Bacillales</taxon>
        <taxon>Bacillaceae</taxon>
        <taxon>Metabacillus</taxon>
    </lineage>
</organism>
<name>A0ABS3MW64_9BACI</name>
<dbReference type="Proteomes" id="UP000663981">
    <property type="component" value="Unassembled WGS sequence"/>
</dbReference>
<accession>A0ABS3MW64</accession>
<protein>
    <submittedName>
        <fullName evidence="1">Uncharacterized protein</fullName>
    </submittedName>
</protein>
<keyword evidence="2" id="KW-1185">Reference proteome</keyword>